<gene>
    <name evidence="2" type="ORF">BDZ94DRAFT_1304120</name>
</gene>
<protein>
    <submittedName>
        <fullName evidence="2">Uncharacterized protein</fullName>
    </submittedName>
</protein>
<feature type="coiled-coil region" evidence="1">
    <location>
        <begin position="52"/>
        <end position="86"/>
    </location>
</feature>
<name>A0A9P5YGR5_9AGAR</name>
<keyword evidence="3" id="KW-1185">Reference proteome</keyword>
<sequence length="189" mass="21939">MLSCSRRHIYGLMESYVGTPAVHRVLTVPAFYFLQLRTVRTKGGTGFYTDAVRKDERLLKKLEAQLANVQAKIKREETEAAELMKKQKHHGTQTPKAGNKTLENHNFYFWDKVLTSADRKELAYHGIRSMDDLYSVYQTAEKLMSQPPFPKRERLPPRLQFGHQMYENIPQKLAESRTTKAKSLFGGWF</sequence>
<keyword evidence="1" id="KW-0175">Coiled coil</keyword>
<evidence type="ECO:0000313" key="2">
    <source>
        <dbReference type="EMBL" id="KAF9468979.1"/>
    </source>
</evidence>
<organism evidence="2 3">
    <name type="scientific">Collybia nuda</name>
    <dbReference type="NCBI Taxonomy" id="64659"/>
    <lineage>
        <taxon>Eukaryota</taxon>
        <taxon>Fungi</taxon>
        <taxon>Dikarya</taxon>
        <taxon>Basidiomycota</taxon>
        <taxon>Agaricomycotina</taxon>
        <taxon>Agaricomycetes</taxon>
        <taxon>Agaricomycetidae</taxon>
        <taxon>Agaricales</taxon>
        <taxon>Tricholomatineae</taxon>
        <taxon>Clitocybaceae</taxon>
        <taxon>Collybia</taxon>
    </lineage>
</organism>
<accession>A0A9P5YGR5</accession>
<evidence type="ECO:0000313" key="3">
    <source>
        <dbReference type="Proteomes" id="UP000807353"/>
    </source>
</evidence>
<dbReference type="OrthoDB" id="2864791at2759"/>
<evidence type="ECO:0000256" key="1">
    <source>
        <dbReference type="SAM" id="Coils"/>
    </source>
</evidence>
<dbReference type="Proteomes" id="UP000807353">
    <property type="component" value="Unassembled WGS sequence"/>
</dbReference>
<proteinExistence type="predicted"/>
<reference evidence="2" key="1">
    <citation type="submission" date="2020-11" db="EMBL/GenBank/DDBJ databases">
        <authorList>
            <consortium name="DOE Joint Genome Institute"/>
            <person name="Ahrendt S."/>
            <person name="Riley R."/>
            <person name="Andreopoulos W."/>
            <person name="Labutti K."/>
            <person name="Pangilinan J."/>
            <person name="Ruiz-Duenas F.J."/>
            <person name="Barrasa J.M."/>
            <person name="Sanchez-Garcia M."/>
            <person name="Camarero S."/>
            <person name="Miyauchi S."/>
            <person name="Serrano A."/>
            <person name="Linde D."/>
            <person name="Babiker R."/>
            <person name="Drula E."/>
            <person name="Ayuso-Fernandez I."/>
            <person name="Pacheco R."/>
            <person name="Padilla G."/>
            <person name="Ferreira P."/>
            <person name="Barriuso J."/>
            <person name="Kellner H."/>
            <person name="Castanera R."/>
            <person name="Alfaro M."/>
            <person name="Ramirez L."/>
            <person name="Pisabarro A.G."/>
            <person name="Kuo A."/>
            <person name="Tritt A."/>
            <person name="Lipzen A."/>
            <person name="He G."/>
            <person name="Yan M."/>
            <person name="Ng V."/>
            <person name="Cullen D."/>
            <person name="Martin F."/>
            <person name="Rosso M.-N."/>
            <person name="Henrissat B."/>
            <person name="Hibbett D."/>
            <person name="Martinez A.T."/>
            <person name="Grigoriev I.V."/>
        </authorList>
    </citation>
    <scope>NUCLEOTIDE SEQUENCE</scope>
    <source>
        <strain evidence="2">CBS 247.69</strain>
    </source>
</reference>
<comment type="caution">
    <text evidence="2">The sequence shown here is derived from an EMBL/GenBank/DDBJ whole genome shotgun (WGS) entry which is preliminary data.</text>
</comment>
<dbReference type="AlphaFoldDB" id="A0A9P5YGR5"/>
<dbReference type="EMBL" id="MU150231">
    <property type="protein sequence ID" value="KAF9468979.1"/>
    <property type="molecule type" value="Genomic_DNA"/>
</dbReference>